<proteinExistence type="predicted"/>
<gene>
    <name evidence="1" type="ORF">AMECASPLE_016580</name>
</gene>
<dbReference type="Proteomes" id="UP001469553">
    <property type="component" value="Unassembled WGS sequence"/>
</dbReference>
<organism evidence="1 2">
    <name type="scientific">Ameca splendens</name>
    <dbReference type="NCBI Taxonomy" id="208324"/>
    <lineage>
        <taxon>Eukaryota</taxon>
        <taxon>Metazoa</taxon>
        <taxon>Chordata</taxon>
        <taxon>Craniata</taxon>
        <taxon>Vertebrata</taxon>
        <taxon>Euteleostomi</taxon>
        <taxon>Actinopterygii</taxon>
        <taxon>Neopterygii</taxon>
        <taxon>Teleostei</taxon>
        <taxon>Neoteleostei</taxon>
        <taxon>Acanthomorphata</taxon>
        <taxon>Ovalentaria</taxon>
        <taxon>Atherinomorphae</taxon>
        <taxon>Cyprinodontiformes</taxon>
        <taxon>Goodeidae</taxon>
        <taxon>Ameca</taxon>
    </lineage>
</organism>
<reference evidence="1 2" key="1">
    <citation type="submission" date="2021-06" db="EMBL/GenBank/DDBJ databases">
        <authorList>
            <person name="Palmer J.M."/>
        </authorList>
    </citation>
    <scope>NUCLEOTIDE SEQUENCE [LARGE SCALE GENOMIC DNA]</scope>
    <source>
        <strain evidence="1 2">AS_MEX2019</strain>
        <tissue evidence="1">Muscle</tissue>
    </source>
</reference>
<protein>
    <submittedName>
        <fullName evidence="1">Uncharacterized protein</fullName>
    </submittedName>
</protein>
<keyword evidence="2" id="KW-1185">Reference proteome</keyword>
<name>A0ABV1A8M5_9TELE</name>
<evidence type="ECO:0000313" key="2">
    <source>
        <dbReference type="Proteomes" id="UP001469553"/>
    </source>
</evidence>
<sequence length="117" mass="13672">MFDPTQPNWTNTTFYLRHFRLFTSVILVHALLTGENLNNVKTNLISPFQLRNCKIMSKLHDWEVLTHTHIYIHADISISRSKSTLVKVCLFLKMDIQQEDMLALPAASQNKMIIFLR</sequence>
<dbReference type="EMBL" id="JAHRIP010085851">
    <property type="protein sequence ID" value="MEQ2314889.1"/>
    <property type="molecule type" value="Genomic_DNA"/>
</dbReference>
<accession>A0ABV1A8M5</accession>
<comment type="caution">
    <text evidence="1">The sequence shown here is derived from an EMBL/GenBank/DDBJ whole genome shotgun (WGS) entry which is preliminary data.</text>
</comment>
<evidence type="ECO:0000313" key="1">
    <source>
        <dbReference type="EMBL" id="MEQ2314889.1"/>
    </source>
</evidence>